<dbReference type="InterPro" id="IPR010619">
    <property type="entry name" value="ThrE-like_N"/>
</dbReference>
<name>A0A0D7B0N1_9AGAR</name>
<dbReference type="AlphaFoldDB" id="A0A0D7B0N1"/>
<gene>
    <name evidence="5" type="ORF">CYLTODRAFT_382779</name>
</gene>
<keyword evidence="3" id="KW-0812">Transmembrane</keyword>
<feature type="transmembrane region" description="Helical" evidence="3">
    <location>
        <begin position="414"/>
        <end position="438"/>
    </location>
</feature>
<dbReference type="OrthoDB" id="413008at2759"/>
<feature type="transmembrane region" description="Helical" evidence="3">
    <location>
        <begin position="627"/>
        <end position="649"/>
    </location>
</feature>
<evidence type="ECO:0000256" key="2">
    <source>
        <dbReference type="SAM" id="MobiDB-lite"/>
    </source>
</evidence>
<dbReference type="GO" id="GO:0022857">
    <property type="term" value="F:transmembrane transporter activity"/>
    <property type="evidence" value="ECO:0007669"/>
    <property type="project" value="InterPro"/>
</dbReference>
<feature type="transmembrane region" description="Helical" evidence="3">
    <location>
        <begin position="450"/>
        <end position="468"/>
    </location>
</feature>
<evidence type="ECO:0000256" key="3">
    <source>
        <dbReference type="SAM" id="Phobius"/>
    </source>
</evidence>
<dbReference type="InterPro" id="IPR051361">
    <property type="entry name" value="ThrE/Ser_Exporter"/>
</dbReference>
<dbReference type="Pfam" id="PF06738">
    <property type="entry name" value="ThrE"/>
    <property type="match status" value="1"/>
</dbReference>
<feature type="transmembrane region" description="Helical" evidence="3">
    <location>
        <begin position="531"/>
        <end position="552"/>
    </location>
</feature>
<feature type="domain" description="Threonine/serine exporter-like N-terminal" evidence="4">
    <location>
        <begin position="231"/>
        <end position="469"/>
    </location>
</feature>
<feature type="transmembrane region" description="Helical" evidence="3">
    <location>
        <begin position="558"/>
        <end position="575"/>
    </location>
</feature>
<dbReference type="EMBL" id="KN880723">
    <property type="protein sequence ID" value="KIY63086.1"/>
    <property type="molecule type" value="Genomic_DNA"/>
</dbReference>
<keyword evidence="3" id="KW-1133">Transmembrane helix</keyword>
<sequence>MIPTSTMDGRDPRWQNDAGVVEGGQNDASVDATRYERSSRAARDQQVPKIATPPVDPNSAEERAANIVRRYSRMPHQSMRLNIERRVRDEESSVGGTTRPGLPNGVLSSLLTLYNNQHQPRTVDPASQASTAVNTPGEYPGGGAPPYGSEWSGAAVAKQAPGIIRSDSQLSTYTNDLPPLSRTNSTDTLVQEGGSWGEKLKSTLSRTPSEKRKKAEIYITRHVAQIIERQDFILRLARAMMMFGAPSHRLQAQITSTARVLEIDLALMYLPDIMLISFDDATTGTSSIRFIREPTGLDLGKLSEAYELYWKVIHDDLSVNDASAQLIQLMQAPKIYPWWLLMIIGGLTSSFITVAAFNGSFLDALAVWPLGAILIGMQLLAARHELYSNVFEIVITAFFSFIAGGMAASHRLCYPAIASGSVILILPGFIVLSGGLEIMSRSIVSGSVRMVYAVIYTLFLGFGLGIGAKAYTRLVGSPIVGITDYTCTESHDPTGGWWQVTPSPFWAFLTVPGASVVLSLRNFMPIKSVELVLIVAISSIGFATNFFAARMFVNQADIASGVGAFAVGLVANLYSRFFSGNAFVIMVTGILFQVPSGLGAGGLFGFVSQQSAEGISSNETYQSGFQVGLQLISVTIGVTVGLGLSLLIVHPIPSRKRGGGVFSM</sequence>
<feature type="transmembrane region" description="Helical" evidence="3">
    <location>
        <begin position="389"/>
        <end position="408"/>
    </location>
</feature>
<feature type="transmembrane region" description="Helical" evidence="3">
    <location>
        <begin position="365"/>
        <end position="382"/>
    </location>
</feature>
<feature type="transmembrane region" description="Helical" evidence="3">
    <location>
        <begin position="505"/>
        <end position="524"/>
    </location>
</feature>
<reference evidence="5 6" key="1">
    <citation type="journal article" date="2015" name="Fungal Genet. Biol.">
        <title>Evolution of novel wood decay mechanisms in Agaricales revealed by the genome sequences of Fistulina hepatica and Cylindrobasidium torrendii.</title>
        <authorList>
            <person name="Floudas D."/>
            <person name="Held B.W."/>
            <person name="Riley R."/>
            <person name="Nagy L.G."/>
            <person name="Koehler G."/>
            <person name="Ransdell A.S."/>
            <person name="Younus H."/>
            <person name="Chow J."/>
            <person name="Chiniquy J."/>
            <person name="Lipzen A."/>
            <person name="Tritt A."/>
            <person name="Sun H."/>
            <person name="Haridas S."/>
            <person name="LaButti K."/>
            <person name="Ohm R.A."/>
            <person name="Kues U."/>
            <person name="Blanchette R.A."/>
            <person name="Grigoriev I.V."/>
            <person name="Minto R.E."/>
            <person name="Hibbett D.S."/>
        </authorList>
    </citation>
    <scope>NUCLEOTIDE SEQUENCE [LARGE SCALE GENOMIC DNA]</scope>
    <source>
        <strain evidence="5 6">FP15055 ss-10</strain>
    </source>
</reference>
<dbReference type="PANTHER" id="PTHR31082:SF4">
    <property type="entry name" value="PHEROMONE-REGULATED MEMBRANE PROTEIN 10"/>
    <property type="match status" value="1"/>
</dbReference>
<keyword evidence="6" id="KW-1185">Reference proteome</keyword>
<keyword evidence="3" id="KW-0472">Membrane</keyword>
<comment type="similarity">
    <text evidence="1">Belongs to the ThrE exporter (TC 2.A.79) family.</text>
</comment>
<feature type="region of interest" description="Disordered" evidence="2">
    <location>
        <begin position="1"/>
        <end position="61"/>
    </location>
</feature>
<evidence type="ECO:0000259" key="4">
    <source>
        <dbReference type="Pfam" id="PF06738"/>
    </source>
</evidence>
<feature type="compositionally biased region" description="Basic and acidic residues" evidence="2">
    <location>
        <begin position="33"/>
        <end position="43"/>
    </location>
</feature>
<evidence type="ECO:0000256" key="1">
    <source>
        <dbReference type="ARBA" id="ARBA00034125"/>
    </source>
</evidence>
<proteinExistence type="inferred from homology"/>
<dbReference type="PANTHER" id="PTHR31082">
    <property type="entry name" value="PHEROMONE-REGULATED MEMBRANE PROTEIN 10"/>
    <property type="match status" value="1"/>
</dbReference>
<accession>A0A0D7B0N1</accession>
<feature type="transmembrane region" description="Helical" evidence="3">
    <location>
        <begin position="582"/>
        <end position="607"/>
    </location>
</feature>
<dbReference type="Proteomes" id="UP000054007">
    <property type="component" value="Unassembled WGS sequence"/>
</dbReference>
<evidence type="ECO:0000313" key="6">
    <source>
        <dbReference type="Proteomes" id="UP000054007"/>
    </source>
</evidence>
<feature type="transmembrane region" description="Helical" evidence="3">
    <location>
        <begin position="338"/>
        <end position="359"/>
    </location>
</feature>
<organism evidence="5 6">
    <name type="scientific">Cylindrobasidium torrendii FP15055 ss-10</name>
    <dbReference type="NCBI Taxonomy" id="1314674"/>
    <lineage>
        <taxon>Eukaryota</taxon>
        <taxon>Fungi</taxon>
        <taxon>Dikarya</taxon>
        <taxon>Basidiomycota</taxon>
        <taxon>Agaricomycotina</taxon>
        <taxon>Agaricomycetes</taxon>
        <taxon>Agaricomycetidae</taxon>
        <taxon>Agaricales</taxon>
        <taxon>Marasmiineae</taxon>
        <taxon>Physalacriaceae</taxon>
        <taxon>Cylindrobasidium</taxon>
    </lineage>
</organism>
<dbReference type="STRING" id="1314674.A0A0D7B0N1"/>
<protein>
    <submittedName>
        <fullName evidence="5">DUF1212-domain-containing protein</fullName>
    </submittedName>
</protein>
<evidence type="ECO:0000313" key="5">
    <source>
        <dbReference type="EMBL" id="KIY63086.1"/>
    </source>
</evidence>